<name>A0AC58RVP2_TOBAC</name>
<protein>
    <submittedName>
        <fullName evidence="2">Uncharacterized protein LOC142163421</fullName>
    </submittedName>
</protein>
<accession>A0AC58RVP2</accession>
<evidence type="ECO:0000313" key="1">
    <source>
        <dbReference type="Proteomes" id="UP000790787"/>
    </source>
</evidence>
<gene>
    <name evidence="2" type="primary">LOC142163421</name>
</gene>
<dbReference type="Proteomes" id="UP000790787">
    <property type="component" value="Chromosome 8"/>
</dbReference>
<reference evidence="1" key="1">
    <citation type="journal article" date="2014" name="Nat. Commun.">
        <title>The tobacco genome sequence and its comparison with those of tomato and potato.</title>
        <authorList>
            <person name="Sierro N."/>
            <person name="Battey J.N."/>
            <person name="Ouadi S."/>
            <person name="Bakaher N."/>
            <person name="Bovet L."/>
            <person name="Willig A."/>
            <person name="Goepfert S."/>
            <person name="Peitsch M.C."/>
            <person name="Ivanov N.V."/>
        </authorList>
    </citation>
    <scope>NUCLEOTIDE SEQUENCE [LARGE SCALE GENOMIC DNA]</scope>
</reference>
<dbReference type="RefSeq" id="XP_075076805.1">
    <property type="nucleotide sequence ID" value="XM_075220704.1"/>
</dbReference>
<evidence type="ECO:0000313" key="2">
    <source>
        <dbReference type="RefSeq" id="XP_075076805.1"/>
    </source>
</evidence>
<organism evidence="1 2">
    <name type="scientific">Nicotiana tabacum</name>
    <name type="common">Common tobacco</name>
    <dbReference type="NCBI Taxonomy" id="4097"/>
    <lineage>
        <taxon>Eukaryota</taxon>
        <taxon>Viridiplantae</taxon>
        <taxon>Streptophyta</taxon>
        <taxon>Embryophyta</taxon>
        <taxon>Tracheophyta</taxon>
        <taxon>Spermatophyta</taxon>
        <taxon>Magnoliopsida</taxon>
        <taxon>eudicotyledons</taxon>
        <taxon>Gunneridae</taxon>
        <taxon>Pentapetalae</taxon>
        <taxon>asterids</taxon>
        <taxon>lamiids</taxon>
        <taxon>Solanales</taxon>
        <taxon>Solanaceae</taxon>
        <taxon>Nicotianoideae</taxon>
        <taxon>Nicotianeae</taxon>
        <taxon>Nicotiana</taxon>
    </lineage>
</organism>
<proteinExistence type="predicted"/>
<sequence>MIISSWNIRRLNKPFNQKELKAFLLKNNITLLGCLETKIKPRSVTKVRAKFSRDLKVYSDEAINERGKIWLLWKEQLVQVNVVIASDQLVHCKVKDKSTQFTCDITFVYGKKTIPERRSLWDQLRQLQHIMQEAWLVIGNFNSVLSVDDRINGKPVQQDELVDFQRCIADIGLGQLNRKGWQWSWCNKRDADNIIYNNIDWAFGNASWLTKYSSLEATQTI</sequence>
<keyword evidence="1" id="KW-1185">Reference proteome</keyword>
<reference evidence="2" key="2">
    <citation type="submission" date="2025-08" db="UniProtKB">
        <authorList>
            <consortium name="RefSeq"/>
        </authorList>
    </citation>
    <scope>IDENTIFICATION</scope>
    <source>
        <tissue evidence="2">Leaf</tissue>
    </source>
</reference>